<comment type="caution">
    <text evidence="2">The sequence shown here is derived from an EMBL/GenBank/DDBJ whole genome shotgun (WGS) entry which is preliminary data.</text>
</comment>
<dbReference type="RefSeq" id="WP_131574296.1">
    <property type="nucleotide sequence ID" value="NZ_CBCSAJ010000022.1"/>
</dbReference>
<feature type="chain" id="PRO_5046125986" evidence="1">
    <location>
        <begin position="24"/>
        <end position="203"/>
    </location>
</feature>
<evidence type="ECO:0000313" key="2">
    <source>
        <dbReference type="EMBL" id="MFD1479970.1"/>
    </source>
</evidence>
<evidence type="ECO:0000256" key="1">
    <source>
        <dbReference type="SAM" id="SignalP"/>
    </source>
</evidence>
<gene>
    <name evidence="2" type="ORF">ACFQ5P_01550</name>
</gene>
<dbReference type="Proteomes" id="UP001597302">
    <property type="component" value="Unassembled WGS sequence"/>
</dbReference>
<proteinExistence type="predicted"/>
<feature type="signal peptide" evidence="1">
    <location>
        <begin position="1"/>
        <end position="23"/>
    </location>
</feature>
<keyword evidence="1" id="KW-0732">Signal</keyword>
<sequence length="203" mass="22005">MKHAIATAIWLGLAGLAPQPLIAAEAGDAVFAERGPWDLDRSLEWRLTVQGPQAEGFRPTANASLILSEETDPSDQQPILQLTQDSGERSRKIGPFPISGGDPVLTFFLEQTSRDVAALTGGSAHYIRNRMKDALFRGGEIAQGDDGLTATFQPFAEDPNADRMGGFQTLRLTFVMADPAQPIRELRAETDPEPGYTNSLVLQ</sequence>
<keyword evidence="3" id="KW-1185">Reference proteome</keyword>
<accession>A0ABW4DUM0</accession>
<organism evidence="2 3">
    <name type="scientific">Paracoccus nototheniae</name>
    <dbReference type="NCBI Taxonomy" id="2489002"/>
    <lineage>
        <taxon>Bacteria</taxon>
        <taxon>Pseudomonadati</taxon>
        <taxon>Pseudomonadota</taxon>
        <taxon>Alphaproteobacteria</taxon>
        <taxon>Rhodobacterales</taxon>
        <taxon>Paracoccaceae</taxon>
        <taxon>Paracoccus</taxon>
    </lineage>
</organism>
<reference evidence="3" key="1">
    <citation type="journal article" date="2019" name="Int. J. Syst. Evol. Microbiol.">
        <title>The Global Catalogue of Microorganisms (GCM) 10K type strain sequencing project: providing services to taxonomists for standard genome sequencing and annotation.</title>
        <authorList>
            <consortium name="The Broad Institute Genomics Platform"/>
            <consortium name="The Broad Institute Genome Sequencing Center for Infectious Disease"/>
            <person name="Wu L."/>
            <person name="Ma J."/>
        </authorList>
    </citation>
    <scope>NUCLEOTIDE SEQUENCE [LARGE SCALE GENOMIC DNA]</scope>
    <source>
        <strain evidence="3">CCM 8875</strain>
    </source>
</reference>
<name>A0ABW4DUM0_9RHOB</name>
<dbReference type="EMBL" id="JBHTOQ010000003">
    <property type="protein sequence ID" value="MFD1479970.1"/>
    <property type="molecule type" value="Genomic_DNA"/>
</dbReference>
<protein>
    <submittedName>
        <fullName evidence="2">Uncharacterized protein</fullName>
    </submittedName>
</protein>
<evidence type="ECO:0000313" key="3">
    <source>
        <dbReference type="Proteomes" id="UP001597302"/>
    </source>
</evidence>